<organism evidence="2 3">
    <name type="scientific">Streptomyces flaveolus</name>
    <dbReference type="NCBI Taxonomy" id="67297"/>
    <lineage>
        <taxon>Bacteria</taxon>
        <taxon>Bacillati</taxon>
        <taxon>Actinomycetota</taxon>
        <taxon>Actinomycetes</taxon>
        <taxon>Kitasatosporales</taxon>
        <taxon>Streptomycetaceae</taxon>
        <taxon>Streptomyces</taxon>
    </lineage>
</organism>
<gene>
    <name evidence="2" type="ORF">ABT322_14735</name>
</gene>
<feature type="region of interest" description="Disordered" evidence="1">
    <location>
        <begin position="554"/>
        <end position="627"/>
    </location>
</feature>
<reference evidence="2 3" key="1">
    <citation type="submission" date="2024-06" db="EMBL/GenBank/DDBJ databases">
        <title>The Natural Products Discovery Center: Release of the First 8490 Sequenced Strains for Exploring Actinobacteria Biosynthetic Diversity.</title>
        <authorList>
            <person name="Kalkreuter E."/>
            <person name="Kautsar S.A."/>
            <person name="Yang D."/>
            <person name="Bader C.D."/>
            <person name="Teijaro C.N."/>
            <person name="Fluegel L."/>
            <person name="Davis C.M."/>
            <person name="Simpson J.R."/>
            <person name="Lauterbach L."/>
            <person name="Steele A.D."/>
            <person name="Gui C."/>
            <person name="Meng S."/>
            <person name="Li G."/>
            <person name="Viehrig K."/>
            <person name="Ye F."/>
            <person name="Su P."/>
            <person name="Kiefer A.F."/>
            <person name="Nichols A."/>
            <person name="Cepeda A.J."/>
            <person name="Yan W."/>
            <person name="Fan B."/>
            <person name="Jiang Y."/>
            <person name="Adhikari A."/>
            <person name="Zheng C.-J."/>
            <person name="Schuster L."/>
            <person name="Cowan T.M."/>
            <person name="Smanski M.J."/>
            <person name="Chevrette M.G."/>
            <person name="De Carvalho L.P.S."/>
            <person name="Shen B."/>
        </authorList>
    </citation>
    <scope>NUCLEOTIDE SEQUENCE [LARGE SCALE GENOMIC DNA]</scope>
    <source>
        <strain evidence="2 3">NPDC000632</strain>
    </source>
</reference>
<feature type="compositionally biased region" description="Pro residues" evidence="1">
    <location>
        <begin position="577"/>
        <end position="590"/>
    </location>
</feature>
<feature type="compositionally biased region" description="Low complexity" evidence="1">
    <location>
        <begin position="218"/>
        <end position="228"/>
    </location>
</feature>
<feature type="region of interest" description="Disordered" evidence="1">
    <location>
        <begin position="1"/>
        <end position="23"/>
    </location>
</feature>
<sequence length="688" mass="74511">MTTATPLKIEPAPPVPKLSPDAPAGMTVEELERYGRLVSLERGLRRARALDNADAPPEAGPRDLNDLSEALATAQNAQAYYFSHPDWRALQNVREQVDGVLKSLNAQAATTPQTAIQAAKITALAASLIARHAAKVSVHLDEWDQRNTPGGRAMRTLARDAEAHAARAAGLDSAQSLDSPRLLIAHVHKLTKELRRAEVPQEPAADLSVDESDDPHLDSALSAGSAADPELAEASQIMNALNELSGRARRAGHRLALDVRLHGLVETAQLRGIEMISAMARTVMGRYDDQGRDTSGRRNIAAMIFHYAEQRLERMRGWLDTAEQRDFGFYEDDPPERYLDALFEESRTVVNELRAKHTAPKERTNLQIRYLLVQKKIASEVDGDQEWGTQAHYPPSDVVAGMQTDNPVEARQVLIDALRRRVENNPVHRDAHFLNAVADRLTQEIAGPPELTVQALQAAINADQVRAVAAHLVDHDTIASPLALSEKAELNVTHAQAQRALAVLETLRVVGPPHGITPRETLTVSRDQLHSQLLLLEARLPNLLAMHRGATALSAPSAPATPKAATHSEATPAVGPEQPPSAAPSSPDPAAPASAATAPELPRRDRSAERRHPGNLRPRPTPNAAPMTDQDLAKLLEARVTEISDKLRAGTEARAASHPAPTKSTTVDAADEAQHNARQQQSLGVGVR</sequence>
<feature type="compositionally biased region" description="Polar residues" evidence="1">
    <location>
        <begin position="676"/>
        <end position="688"/>
    </location>
</feature>
<comment type="caution">
    <text evidence="2">The sequence shown here is derived from an EMBL/GenBank/DDBJ whole genome shotgun (WGS) entry which is preliminary data.</text>
</comment>
<proteinExistence type="predicted"/>
<accession>A0ABV1VEU6</accession>
<dbReference type="EMBL" id="JBEPCV010000012">
    <property type="protein sequence ID" value="MER6905010.1"/>
    <property type="molecule type" value="Genomic_DNA"/>
</dbReference>
<feature type="compositionally biased region" description="Low complexity" evidence="1">
    <location>
        <begin position="554"/>
        <end position="568"/>
    </location>
</feature>
<evidence type="ECO:0000256" key="1">
    <source>
        <dbReference type="SAM" id="MobiDB-lite"/>
    </source>
</evidence>
<evidence type="ECO:0000313" key="2">
    <source>
        <dbReference type="EMBL" id="MER6905010.1"/>
    </source>
</evidence>
<feature type="region of interest" description="Disordered" evidence="1">
    <location>
        <begin position="195"/>
        <end position="228"/>
    </location>
</feature>
<feature type="compositionally biased region" description="Basic and acidic residues" evidence="1">
    <location>
        <begin position="601"/>
        <end position="612"/>
    </location>
</feature>
<dbReference type="RefSeq" id="WP_350716640.1">
    <property type="nucleotide sequence ID" value="NZ_JBEPCO010000005.1"/>
</dbReference>
<keyword evidence="3" id="KW-1185">Reference proteome</keyword>
<feature type="region of interest" description="Disordered" evidence="1">
    <location>
        <begin position="647"/>
        <end position="688"/>
    </location>
</feature>
<name>A0ABV1VEU6_9ACTN</name>
<protein>
    <submittedName>
        <fullName evidence="2">Uncharacterized protein</fullName>
    </submittedName>
</protein>
<evidence type="ECO:0000313" key="3">
    <source>
        <dbReference type="Proteomes" id="UP001490330"/>
    </source>
</evidence>
<dbReference type="Proteomes" id="UP001490330">
    <property type="component" value="Unassembled WGS sequence"/>
</dbReference>